<feature type="domain" description="Methylated-DNA-[protein]-cysteine S-methyltransferase DNA binding" evidence="2">
    <location>
        <begin position="2"/>
        <end position="84"/>
    </location>
</feature>
<comment type="caution">
    <text evidence="3">The sequence shown here is derived from an EMBL/GenBank/DDBJ whole genome shotgun (WGS) entry which is preliminary data.</text>
</comment>
<dbReference type="PANTHER" id="PTHR42942:SF1">
    <property type="entry name" value="ALKYLTRANSFERASE-LIKE PROTEIN 1"/>
    <property type="match status" value="1"/>
</dbReference>
<dbReference type="CDD" id="cd06445">
    <property type="entry name" value="ATase"/>
    <property type="match status" value="1"/>
</dbReference>
<dbReference type="GO" id="GO:0006281">
    <property type="term" value="P:DNA repair"/>
    <property type="evidence" value="ECO:0007669"/>
    <property type="project" value="InterPro"/>
</dbReference>
<keyword evidence="1" id="KW-0227">DNA damage</keyword>
<evidence type="ECO:0000313" key="3">
    <source>
        <dbReference type="EMBL" id="MBI2096920.1"/>
    </source>
</evidence>
<protein>
    <submittedName>
        <fullName evidence="3">MGMT family protein</fullName>
    </submittedName>
</protein>
<name>A0A931SDE0_9BACT</name>
<accession>A0A931SDE0</accession>
<dbReference type="InterPro" id="IPR014048">
    <property type="entry name" value="MethylDNA_cys_MeTrfase_DNA-bd"/>
</dbReference>
<dbReference type="InterPro" id="IPR036217">
    <property type="entry name" value="MethylDNA_cys_MeTrfase_DNAb"/>
</dbReference>
<dbReference type="SUPFAM" id="SSF46767">
    <property type="entry name" value="Methylated DNA-protein cysteine methyltransferase, C-terminal domain"/>
    <property type="match status" value="1"/>
</dbReference>
<gene>
    <name evidence="3" type="ORF">HYT40_02070</name>
</gene>
<dbReference type="GO" id="GO:0003824">
    <property type="term" value="F:catalytic activity"/>
    <property type="evidence" value="ECO:0007669"/>
    <property type="project" value="InterPro"/>
</dbReference>
<dbReference type="Proteomes" id="UP000724148">
    <property type="component" value="Unassembled WGS sequence"/>
</dbReference>
<dbReference type="Pfam" id="PF01035">
    <property type="entry name" value="DNA_binding_1"/>
    <property type="match status" value="1"/>
</dbReference>
<evidence type="ECO:0000256" key="1">
    <source>
        <dbReference type="ARBA" id="ARBA00022763"/>
    </source>
</evidence>
<organism evidence="3 4">
    <name type="scientific">Candidatus Sungiibacteriota bacterium</name>
    <dbReference type="NCBI Taxonomy" id="2750080"/>
    <lineage>
        <taxon>Bacteria</taxon>
        <taxon>Candidatus Sungiibacteriota</taxon>
    </lineage>
</organism>
<sequence>MNFYQEVYKLVAKVPKGKVATYGQIAALISTPRAAQVVGFALRALPQNSEVPWQRVINSQGCISIQNPRWPQSEQARLLKREGIKVAFSHNVYRVDLDKYLYSFRAR</sequence>
<dbReference type="InterPro" id="IPR036388">
    <property type="entry name" value="WH-like_DNA-bd_sf"/>
</dbReference>
<reference evidence="3" key="1">
    <citation type="submission" date="2020-07" db="EMBL/GenBank/DDBJ databases">
        <title>Huge and variable diversity of episymbiotic CPR bacteria and DPANN archaea in groundwater ecosystems.</title>
        <authorList>
            <person name="He C.Y."/>
            <person name="Keren R."/>
            <person name="Whittaker M."/>
            <person name="Farag I.F."/>
            <person name="Doudna J."/>
            <person name="Cate J.H.D."/>
            <person name="Banfield J.F."/>
        </authorList>
    </citation>
    <scope>NUCLEOTIDE SEQUENCE</scope>
    <source>
        <strain evidence="3">NC_groundwater_193_Ag_S-0.1um_51_7</strain>
    </source>
</reference>
<evidence type="ECO:0000313" key="4">
    <source>
        <dbReference type="Proteomes" id="UP000724148"/>
    </source>
</evidence>
<dbReference type="InterPro" id="IPR052520">
    <property type="entry name" value="ATL_DNA_repair"/>
</dbReference>
<dbReference type="AlphaFoldDB" id="A0A931SDE0"/>
<evidence type="ECO:0000259" key="2">
    <source>
        <dbReference type="Pfam" id="PF01035"/>
    </source>
</evidence>
<proteinExistence type="predicted"/>
<dbReference type="PANTHER" id="PTHR42942">
    <property type="entry name" value="6-O-METHYLGUANINE DNA METHYLTRANSFERASE"/>
    <property type="match status" value="1"/>
</dbReference>
<dbReference type="Gene3D" id="1.10.10.10">
    <property type="entry name" value="Winged helix-like DNA-binding domain superfamily/Winged helix DNA-binding domain"/>
    <property type="match status" value="1"/>
</dbReference>
<dbReference type="EMBL" id="JACOZA010000054">
    <property type="protein sequence ID" value="MBI2096920.1"/>
    <property type="molecule type" value="Genomic_DNA"/>
</dbReference>